<reference evidence="1 2" key="1">
    <citation type="submission" date="2021-06" db="EMBL/GenBank/DDBJ databases">
        <title>Caerostris darwini draft genome.</title>
        <authorList>
            <person name="Kono N."/>
            <person name="Arakawa K."/>
        </authorList>
    </citation>
    <scope>NUCLEOTIDE SEQUENCE [LARGE SCALE GENOMIC DNA]</scope>
</reference>
<dbReference type="AlphaFoldDB" id="A0AAV4QF15"/>
<evidence type="ECO:0000313" key="2">
    <source>
        <dbReference type="Proteomes" id="UP001054837"/>
    </source>
</evidence>
<comment type="caution">
    <text evidence="1">The sequence shown here is derived from an EMBL/GenBank/DDBJ whole genome shotgun (WGS) entry which is preliminary data.</text>
</comment>
<name>A0AAV4QF15_9ARAC</name>
<dbReference type="Proteomes" id="UP001054837">
    <property type="component" value="Unassembled WGS sequence"/>
</dbReference>
<organism evidence="1 2">
    <name type="scientific">Caerostris darwini</name>
    <dbReference type="NCBI Taxonomy" id="1538125"/>
    <lineage>
        <taxon>Eukaryota</taxon>
        <taxon>Metazoa</taxon>
        <taxon>Ecdysozoa</taxon>
        <taxon>Arthropoda</taxon>
        <taxon>Chelicerata</taxon>
        <taxon>Arachnida</taxon>
        <taxon>Araneae</taxon>
        <taxon>Araneomorphae</taxon>
        <taxon>Entelegynae</taxon>
        <taxon>Araneoidea</taxon>
        <taxon>Araneidae</taxon>
        <taxon>Caerostris</taxon>
    </lineage>
</organism>
<protein>
    <submittedName>
        <fullName evidence="1">Uncharacterized protein</fullName>
    </submittedName>
</protein>
<dbReference type="EMBL" id="BPLQ01004429">
    <property type="protein sequence ID" value="GIY08010.1"/>
    <property type="molecule type" value="Genomic_DNA"/>
</dbReference>
<gene>
    <name evidence="1" type="ORF">CDAR_63541</name>
</gene>
<keyword evidence="2" id="KW-1185">Reference proteome</keyword>
<accession>A0AAV4QF15</accession>
<sequence length="73" mass="7967">MHGVSETAAPTAVATGAGFPAKEHEVQVFYINTISSPILKQNFFHLEEPGREENGIFKRNITPAFLPTTPIEA</sequence>
<evidence type="ECO:0000313" key="1">
    <source>
        <dbReference type="EMBL" id="GIY08010.1"/>
    </source>
</evidence>
<proteinExistence type="predicted"/>